<evidence type="ECO:0000313" key="2">
    <source>
        <dbReference type="Proteomes" id="UP000182149"/>
    </source>
</evidence>
<dbReference type="RefSeq" id="WP_071875441.1">
    <property type="nucleotide sequence ID" value="NZ_JBHSHF010000011.1"/>
</dbReference>
<dbReference type="InterPro" id="IPR008878">
    <property type="entry name" value="Transposase_IS66_Orf2"/>
</dbReference>
<dbReference type="AlphaFoldDB" id="A0A1L8QPJ3"/>
<sequence>MMLDYTKVSKIYLVCGKTDLRKGIDGLAAIIQHQYQFDPYENALFLFCGGRLDRFKMLYYENDGYLLLYKRLDQGKFHWPRTKEEIRQLSHQQLRWLLEGISIDQPKAIRSGKKGIF</sequence>
<keyword evidence="2" id="KW-1185">Reference proteome</keyword>
<organism evidence="1 2">
    <name type="scientific">Enterococcus aquimarinus</name>
    <dbReference type="NCBI Taxonomy" id="328396"/>
    <lineage>
        <taxon>Bacteria</taxon>
        <taxon>Bacillati</taxon>
        <taxon>Bacillota</taxon>
        <taxon>Bacilli</taxon>
        <taxon>Lactobacillales</taxon>
        <taxon>Enterococcaceae</taxon>
        <taxon>Enterococcus</taxon>
    </lineage>
</organism>
<proteinExistence type="predicted"/>
<name>A0A1L8QPJ3_9ENTE</name>
<dbReference type="OrthoDB" id="4956084at2"/>
<reference evidence="1" key="1">
    <citation type="submission" date="2014-12" db="EMBL/GenBank/DDBJ databases">
        <title>Draft genome sequences of 29 type strains of Enterococci.</title>
        <authorList>
            <person name="Zhong Z."/>
            <person name="Sun Z."/>
            <person name="Liu W."/>
            <person name="Zhang W."/>
            <person name="Zhang H."/>
        </authorList>
    </citation>
    <scope>NUCLEOTIDE SEQUENCE [LARGE SCALE GENOMIC DNA]</scope>
    <source>
        <strain evidence="1">DSM 17690</strain>
    </source>
</reference>
<gene>
    <name evidence="1" type="ORF">RU93_GL000740</name>
</gene>
<dbReference type="Proteomes" id="UP000182149">
    <property type="component" value="Unassembled WGS sequence"/>
</dbReference>
<accession>A0A1L8QPJ3</accession>
<dbReference type="Pfam" id="PF05717">
    <property type="entry name" value="TnpB_IS66"/>
    <property type="match status" value="1"/>
</dbReference>
<dbReference type="STRING" id="328396.RU93_GL000740"/>
<dbReference type="EMBL" id="JXKD01000016">
    <property type="protein sequence ID" value="OJG09409.1"/>
    <property type="molecule type" value="Genomic_DNA"/>
</dbReference>
<comment type="caution">
    <text evidence="1">The sequence shown here is derived from an EMBL/GenBank/DDBJ whole genome shotgun (WGS) entry which is preliminary data.</text>
</comment>
<dbReference type="PANTHER" id="PTHR36455">
    <property type="match status" value="1"/>
</dbReference>
<protein>
    <submittedName>
        <fullName evidence="1">IS66 Orf2-like protein</fullName>
    </submittedName>
</protein>
<dbReference type="NCBIfam" id="NF033819">
    <property type="entry name" value="IS66_TnpB"/>
    <property type="match status" value="1"/>
</dbReference>
<evidence type="ECO:0000313" key="1">
    <source>
        <dbReference type="EMBL" id="OJG09409.1"/>
    </source>
</evidence>
<dbReference type="PANTHER" id="PTHR36455:SF1">
    <property type="entry name" value="BLR8292 PROTEIN"/>
    <property type="match status" value="1"/>
</dbReference>